<dbReference type="AlphaFoldDB" id="K0SXK0"/>
<feature type="compositionally biased region" description="Basic and acidic residues" evidence="1">
    <location>
        <begin position="11"/>
        <end position="27"/>
    </location>
</feature>
<dbReference type="Proteomes" id="UP000266841">
    <property type="component" value="Unassembled WGS sequence"/>
</dbReference>
<feature type="compositionally biased region" description="Basic residues" evidence="1">
    <location>
        <begin position="203"/>
        <end position="213"/>
    </location>
</feature>
<feature type="compositionally biased region" description="Low complexity" evidence="1">
    <location>
        <begin position="33"/>
        <end position="42"/>
    </location>
</feature>
<gene>
    <name evidence="2" type="ORF">THAOC_13421</name>
</gene>
<dbReference type="EMBL" id="AGNL01015565">
    <property type="protein sequence ID" value="EJK65696.1"/>
    <property type="molecule type" value="Genomic_DNA"/>
</dbReference>
<feature type="region of interest" description="Disordered" evidence="1">
    <location>
        <begin position="296"/>
        <end position="317"/>
    </location>
</feature>
<feature type="compositionally biased region" description="Basic residues" evidence="1">
    <location>
        <begin position="47"/>
        <end position="57"/>
    </location>
</feature>
<evidence type="ECO:0000256" key="1">
    <source>
        <dbReference type="SAM" id="MobiDB-lite"/>
    </source>
</evidence>
<accession>K0SXK0</accession>
<feature type="compositionally biased region" description="Basic and acidic residues" evidence="1">
    <location>
        <begin position="110"/>
        <end position="127"/>
    </location>
</feature>
<feature type="compositionally biased region" description="Basic and acidic residues" evidence="1">
    <location>
        <begin position="68"/>
        <end position="86"/>
    </location>
</feature>
<organism evidence="2 3">
    <name type="scientific">Thalassiosira oceanica</name>
    <name type="common">Marine diatom</name>
    <dbReference type="NCBI Taxonomy" id="159749"/>
    <lineage>
        <taxon>Eukaryota</taxon>
        <taxon>Sar</taxon>
        <taxon>Stramenopiles</taxon>
        <taxon>Ochrophyta</taxon>
        <taxon>Bacillariophyta</taxon>
        <taxon>Coscinodiscophyceae</taxon>
        <taxon>Thalassiosirophycidae</taxon>
        <taxon>Thalassiosirales</taxon>
        <taxon>Thalassiosiraceae</taxon>
        <taxon>Thalassiosira</taxon>
    </lineage>
</organism>
<keyword evidence="3" id="KW-1185">Reference proteome</keyword>
<feature type="region of interest" description="Disordered" evidence="1">
    <location>
        <begin position="1"/>
        <end position="281"/>
    </location>
</feature>
<protein>
    <submittedName>
        <fullName evidence="2">Uncharacterized protein</fullName>
    </submittedName>
</protein>
<feature type="compositionally biased region" description="Basic and acidic residues" evidence="1">
    <location>
        <begin position="160"/>
        <end position="202"/>
    </location>
</feature>
<evidence type="ECO:0000313" key="3">
    <source>
        <dbReference type="Proteomes" id="UP000266841"/>
    </source>
</evidence>
<feature type="compositionally biased region" description="Basic and acidic residues" evidence="1">
    <location>
        <begin position="227"/>
        <end position="237"/>
    </location>
</feature>
<feature type="compositionally biased region" description="Polar residues" evidence="1">
    <location>
        <begin position="304"/>
        <end position="317"/>
    </location>
</feature>
<evidence type="ECO:0000313" key="2">
    <source>
        <dbReference type="EMBL" id="EJK65696.1"/>
    </source>
</evidence>
<feature type="compositionally biased region" description="Gly residues" evidence="1">
    <location>
        <begin position="266"/>
        <end position="276"/>
    </location>
</feature>
<sequence>MEIDPTAALSEFRDSVDRLIGKDREDGGGGGSEISSTLSSLGGDHRHAPRRDRRGRGPRQGYTANKAGDVRPGRARHGADRPHPTDADDAVVPRRSHREGIGRLAPAQLEPRREDADQRRRGVEQGRPRRRRREREERASQVPGVNVRPRGSLRGPVGHRVPDRDDWDRARGQGERPSAERPDVRRSRHADTCSERGGEPGPRRGRRRRRPARGIRFEADGVAGVVHRADGEDRGGDGRSPPSHEGGHAGHRAEGRVRPEGSVGTARGGDGGGGGRQVERRRVRKIATLAFESARRGVYGSLASKVTPNQELLSERP</sequence>
<feature type="compositionally biased region" description="Basic and acidic residues" evidence="1">
    <location>
        <begin position="245"/>
        <end position="259"/>
    </location>
</feature>
<reference evidence="2 3" key="1">
    <citation type="journal article" date="2012" name="Genome Biol.">
        <title>Genome and low-iron response of an oceanic diatom adapted to chronic iron limitation.</title>
        <authorList>
            <person name="Lommer M."/>
            <person name="Specht M."/>
            <person name="Roy A.S."/>
            <person name="Kraemer L."/>
            <person name="Andreson R."/>
            <person name="Gutowska M.A."/>
            <person name="Wolf J."/>
            <person name="Bergner S.V."/>
            <person name="Schilhabel M.B."/>
            <person name="Klostermeier U.C."/>
            <person name="Beiko R.G."/>
            <person name="Rosenstiel P."/>
            <person name="Hippler M."/>
            <person name="Laroche J."/>
        </authorList>
    </citation>
    <scope>NUCLEOTIDE SEQUENCE [LARGE SCALE GENOMIC DNA]</scope>
    <source>
        <strain evidence="2 3">CCMP1005</strain>
    </source>
</reference>
<proteinExistence type="predicted"/>
<name>K0SXK0_THAOC</name>
<comment type="caution">
    <text evidence="2">The sequence shown here is derived from an EMBL/GenBank/DDBJ whole genome shotgun (WGS) entry which is preliminary data.</text>
</comment>